<sequence>MTLSSIENGLVVGARWLASPNFNERPVATNIDLLVVHNISLPPGEFENGYVEAFFQNRLVAQDHPYFSEIAHLQVSAHLLIARSGIVTQFVNLNDRAWHAGVSCFDGVESCNDFSIGIELEGTDYIPFTDEQYASLTSLTKLIQEAYPSIDSHRITGHSDIAPGRKTDPGPCFDWLRYRASLGR</sequence>
<evidence type="ECO:0000259" key="13">
    <source>
        <dbReference type="SMART" id="SM00644"/>
    </source>
</evidence>
<evidence type="ECO:0000256" key="6">
    <source>
        <dbReference type="ARBA" id="ARBA00022490"/>
    </source>
</evidence>
<dbReference type="GO" id="GO:0009253">
    <property type="term" value="P:peptidoglycan catabolic process"/>
    <property type="evidence" value="ECO:0007669"/>
    <property type="project" value="InterPro"/>
</dbReference>
<comment type="catalytic activity">
    <reaction evidence="1">
        <text>Hydrolyzes the link between N-acetylmuramoyl residues and L-amino acid residues in certain cell-wall glycopeptides.</text>
        <dbReference type="EC" id="3.5.1.28"/>
    </reaction>
</comment>
<dbReference type="CDD" id="cd06583">
    <property type="entry name" value="PGRP"/>
    <property type="match status" value="1"/>
</dbReference>
<accession>A0AAW7XNV2</accession>
<comment type="caution">
    <text evidence="14">The sequence shown here is derived from an EMBL/GenBank/DDBJ whole genome shotgun (WGS) entry which is preliminary data.</text>
</comment>
<dbReference type="PANTHER" id="PTHR30417">
    <property type="entry name" value="N-ACETYLMURAMOYL-L-ALANINE AMIDASE AMID"/>
    <property type="match status" value="1"/>
</dbReference>
<evidence type="ECO:0000256" key="7">
    <source>
        <dbReference type="ARBA" id="ARBA00022723"/>
    </source>
</evidence>
<evidence type="ECO:0000256" key="12">
    <source>
        <dbReference type="ARBA" id="ARBA00042615"/>
    </source>
</evidence>
<evidence type="ECO:0000256" key="4">
    <source>
        <dbReference type="ARBA" id="ARBA00007553"/>
    </source>
</evidence>
<dbReference type="InterPro" id="IPR002502">
    <property type="entry name" value="Amidase_domain"/>
</dbReference>
<evidence type="ECO:0000256" key="5">
    <source>
        <dbReference type="ARBA" id="ARBA00011901"/>
    </source>
</evidence>
<dbReference type="Proteomes" id="UP001169862">
    <property type="component" value="Unassembled WGS sequence"/>
</dbReference>
<dbReference type="InterPro" id="IPR036505">
    <property type="entry name" value="Amidase/PGRP_sf"/>
</dbReference>
<keyword evidence="9" id="KW-0862">Zinc</keyword>
<gene>
    <name evidence="14" type="primary">ampD</name>
    <name evidence="14" type="ORF">Q4490_13945</name>
</gene>
<evidence type="ECO:0000256" key="10">
    <source>
        <dbReference type="ARBA" id="ARBA00023316"/>
    </source>
</evidence>
<keyword evidence="8 14" id="KW-0378">Hydrolase</keyword>
<dbReference type="SMART" id="SM00644">
    <property type="entry name" value="Ami_2"/>
    <property type="match status" value="1"/>
</dbReference>
<evidence type="ECO:0000256" key="1">
    <source>
        <dbReference type="ARBA" id="ARBA00001561"/>
    </source>
</evidence>
<dbReference type="Pfam" id="PF01510">
    <property type="entry name" value="Amidase_2"/>
    <property type="match status" value="1"/>
</dbReference>
<dbReference type="EMBL" id="JAUOPG010000009">
    <property type="protein sequence ID" value="MDO6454672.1"/>
    <property type="molecule type" value="Genomic_DNA"/>
</dbReference>
<keyword evidence="10" id="KW-0961">Cell wall biogenesis/degradation</keyword>
<comment type="cofactor">
    <cofactor evidence="2">
        <name>Zn(2+)</name>
        <dbReference type="ChEBI" id="CHEBI:29105"/>
    </cofactor>
</comment>
<evidence type="ECO:0000313" key="15">
    <source>
        <dbReference type="Proteomes" id="UP001169862"/>
    </source>
</evidence>
<protein>
    <recommendedName>
        <fullName evidence="11">1,6-anhydro-N-acetylmuramyl-L-alanine amidase AmpD</fullName>
        <ecNumber evidence="5">3.5.1.28</ecNumber>
    </recommendedName>
    <alternativeName>
        <fullName evidence="12">N-acetylmuramoyl-L-alanine amidase</fullName>
    </alternativeName>
</protein>
<comment type="similarity">
    <text evidence="4">Belongs to the N-acetylmuramoyl-L-alanine amidase 2 family.</text>
</comment>
<evidence type="ECO:0000256" key="2">
    <source>
        <dbReference type="ARBA" id="ARBA00001947"/>
    </source>
</evidence>
<dbReference type="Gene3D" id="3.40.80.10">
    <property type="entry name" value="Peptidoglycan recognition protein-like"/>
    <property type="match status" value="1"/>
</dbReference>
<comment type="subcellular location">
    <subcellularLocation>
        <location evidence="3">Cytoplasm</location>
    </subcellularLocation>
</comment>
<reference evidence="14" key="1">
    <citation type="submission" date="2023-07" db="EMBL/GenBank/DDBJ databases">
        <title>Genome content predicts the carbon catabolic preferences of heterotrophic bacteria.</title>
        <authorList>
            <person name="Gralka M."/>
        </authorList>
    </citation>
    <scope>NUCLEOTIDE SEQUENCE</scope>
    <source>
        <strain evidence="14">I2M16</strain>
    </source>
</reference>
<dbReference type="GO" id="GO:0009254">
    <property type="term" value="P:peptidoglycan turnover"/>
    <property type="evidence" value="ECO:0007669"/>
    <property type="project" value="TreeGrafter"/>
</dbReference>
<evidence type="ECO:0000256" key="11">
    <source>
        <dbReference type="ARBA" id="ARBA00039257"/>
    </source>
</evidence>
<name>A0AAW7XNV2_9GAMM</name>
<dbReference type="AlphaFoldDB" id="A0AAW7XNV2"/>
<proteinExistence type="inferred from homology"/>
<dbReference type="SUPFAM" id="SSF55846">
    <property type="entry name" value="N-acetylmuramoyl-L-alanine amidase-like"/>
    <property type="match status" value="1"/>
</dbReference>
<evidence type="ECO:0000313" key="14">
    <source>
        <dbReference type="EMBL" id="MDO6454672.1"/>
    </source>
</evidence>
<dbReference type="GO" id="GO:0046872">
    <property type="term" value="F:metal ion binding"/>
    <property type="evidence" value="ECO:0007669"/>
    <property type="project" value="UniProtKB-KW"/>
</dbReference>
<dbReference type="GO" id="GO:0071555">
    <property type="term" value="P:cell wall organization"/>
    <property type="evidence" value="ECO:0007669"/>
    <property type="project" value="UniProtKB-KW"/>
</dbReference>
<dbReference type="EC" id="3.5.1.28" evidence="5"/>
<dbReference type="GO" id="GO:0008745">
    <property type="term" value="F:N-acetylmuramoyl-L-alanine amidase activity"/>
    <property type="evidence" value="ECO:0007669"/>
    <property type="project" value="UniProtKB-EC"/>
</dbReference>
<evidence type="ECO:0000256" key="8">
    <source>
        <dbReference type="ARBA" id="ARBA00022801"/>
    </source>
</evidence>
<evidence type="ECO:0000256" key="3">
    <source>
        <dbReference type="ARBA" id="ARBA00004496"/>
    </source>
</evidence>
<keyword evidence="7" id="KW-0479">Metal-binding</keyword>
<dbReference type="NCBIfam" id="NF008758">
    <property type="entry name" value="PRK11789.1"/>
    <property type="match status" value="1"/>
</dbReference>
<dbReference type="InterPro" id="IPR051206">
    <property type="entry name" value="NAMLAA_amidase_2"/>
</dbReference>
<keyword evidence="6" id="KW-0963">Cytoplasm</keyword>
<evidence type="ECO:0000256" key="9">
    <source>
        <dbReference type="ARBA" id="ARBA00022833"/>
    </source>
</evidence>
<dbReference type="PANTHER" id="PTHR30417:SF4">
    <property type="entry name" value="1,6-ANHYDRO-N-ACETYLMURAMYL-L-ALANINE AMIDASE AMPD"/>
    <property type="match status" value="1"/>
</dbReference>
<dbReference type="GO" id="GO:0005737">
    <property type="term" value="C:cytoplasm"/>
    <property type="evidence" value="ECO:0007669"/>
    <property type="project" value="UniProtKB-SubCell"/>
</dbReference>
<feature type="domain" description="N-acetylmuramoyl-L-alanine amidase" evidence="13">
    <location>
        <begin position="19"/>
        <end position="170"/>
    </location>
</feature>
<organism evidence="14 15">
    <name type="scientific">Neptunomonas phycophila</name>
    <dbReference type="NCBI Taxonomy" id="1572645"/>
    <lineage>
        <taxon>Bacteria</taxon>
        <taxon>Pseudomonadati</taxon>
        <taxon>Pseudomonadota</taxon>
        <taxon>Gammaproteobacteria</taxon>
        <taxon>Oceanospirillales</taxon>
        <taxon>Oceanospirillaceae</taxon>
        <taxon>Neptunomonas</taxon>
    </lineage>
</organism>